<evidence type="ECO:0000313" key="3">
    <source>
        <dbReference type="Proteomes" id="UP001049176"/>
    </source>
</evidence>
<dbReference type="Proteomes" id="UP001049176">
    <property type="component" value="Chromosome 11"/>
</dbReference>
<protein>
    <recommendedName>
        <fullName evidence="4">NAD(P)-binding protein</fullName>
    </recommendedName>
</protein>
<dbReference type="AlphaFoldDB" id="A0A9P7RM91"/>
<reference evidence="2" key="1">
    <citation type="journal article" date="2021" name="Genome Biol. Evol.">
        <title>The assembled and annotated genome of the fairy-ring fungus Marasmius oreades.</title>
        <authorList>
            <person name="Hiltunen M."/>
            <person name="Ament-Velasquez S.L."/>
            <person name="Johannesson H."/>
        </authorList>
    </citation>
    <scope>NUCLEOTIDE SEQUENCE</scope>
    <source>
        <strain evidence="2">03SP1</strain>
    </source>
</reference>
<dbReference type="InterPro" id="IPR036291">
    <property type="entry name" value="NAD(P)-bd_dom_sf"/>
</dbReference>
<dbReference type="InterPro" id="IPR023401">
    <property type="entry name" value="ODC_N"/>
</dbReference>
<dbReference type="Gene3D" id="3.40.50.720">
    <property type="entry name" value="NAD(P)-binding Rossmann-like Domain"/>
    <property type="match status" value="1"/>
</dbReference>
<dbReference type="KEGG" id="more:E1B28_003587"/>
<evidence type="ECO:0000313" key="2">
    <source>
        <dbReference type="EMBL" id="KAG7086067.1"/>
    </source>
</evidence>
<dbReference type="GeneID" id="66072663"/>
<dbReference type="Gene3D" id="3.30.1780.10">
    <property type="entry name" value="ornithine cyclodeaminase, domain 1"/>
    <property type="match status" value="1"/>
</dbReference>
<proteinExistence type="inferred from homology"/>
<evidence type="ECO:0000256" key="1">
    <source>
        <dbReference type="ARBA" id="ARBA00008903"/>
    </source>
</evidence>
<dbReference type="SUPFAM" id="SSF51735">
    <property type="entry name" value="NAD(P)-binding Rossmann-fold domains"/>
    <property type="match status" value="1"/>
</dbReference>
<dbReference type="Pfam" id="PF02423">
    <property type="entry name" value="OCD_Mu_crystall"/>
    <property type="match status" value="1"/>
</dbReference>
<gene>
    <name evidence="2" type="ORF">E1B28_003587</name>
</gene>
<dbReference type="GO" id="GO:0005737">
    <property type="term" value="C:cytoplasm"/>
    <property type="evidence" value="ECO:0007669"/>
    <property type="project" value="TreeGrafter"/>
</dbReference>
<evidence type="ECO:0008006" key="4">
    <source>
        <dbReference type="Google" id="ProtNLM"/>
    </source>
</evidence>
<comment type="similarity">
    <text evidence="1">Belongs to the ornithine cyclodeaminase/mu-crystallin family.</text>
</comment>
<dbReference type="InterPro" id="IPR003462">
    <property type="entry name" value="ODC_Mu_crystall"/>
</dbReference>
<name>A0A9P7RM91_9AGAR</name>
<keyword evidence="3" id="KW-1185">Reference proteome</keyword>
<dbReference type="PANTHER" id="PTHR13812:SF19">
    <property type="entry name" value="KETIMINE REDUCTASE MU-CRYSTALLIN"/>
    <property type="match status" value="1"/>
</dbReference>
<sequence length="386" mass="40919">MSLLVLSAGDVQRVTSTFSPQYLQLLMADVFALVSTPKTGSSPLSYTPHRIAIPTERHKALFMPARISAVGTTMKVVSAPTDASDTGGLPASTIVLDKQSGAVKAIVNARSLTALRNAAGSLLSTTLIGPVKPSHIVAFGAGQQILANLDLHLKAFSSIRTCTVVNRSLNSRVRDLVDKLKSSHPSVEINTLSLRTGDDQPSDGVKEALSTASIVITATPSSNPLFPSAWVPSGTHVILIGSYTKQMKEIDRDLVMRAVHSRETISKKPLPRLLVDSVEACLQDAGELIDAGLGKKQMSEIGVLVVAARARNGHATPEEMRDILWSTTDLREGQGISFDGPITLFKSVGIGLQDVAVTIAVIEKAKEIQAEDGTGLGVLLNDYDTA</sequence>
<dbReference type="PANTHER" id="PTHR13812">
    <property type="entry name" value="KETIMINE REDUCTASE MU-CRYSTALLIN"/>
    <property type="match status" value="1"/>
</dbReference>
<dbReference type="EMBL" id="CM032191">
    <property type="protein sequence ID" value="KAG7086067.1"/>
    <property type="molecule type" value="Genomic_DNA"/>
</dbReference>
<comment type="caution">
    <text evidence="2">The sequence shown here is derived from an EMBL/GenBank/DDBJ whole genome shotgun (WGS) entry which is preliminary data.</text>
</comment>
<accession>A0A9P7RM91</accession>
<dbReference type="RefSeq" id="XP_043002538.1">
    <property type="nucleotide sequence ID" value="XM_043160581.1"/>
</dbReference>
<organism evidence="2 3">
    <name type="scientific">Marasmius oreades</name>
    <name type="common">fairy-ring Marasmius</name>
    <dbReference type="NCBI Taxonomy" id="181124"/>
    <lineage>
        <taxon>Eukaryota</taxon>
        <taxon>Fungi</taxon>
        <taxon>Dikarya</taxon>
        <taxon>Basidiomycota</taxon>
        <taxon>Agaricomycotina</taxon>
        <taxon>Agaricomycetes</taxon>
        <taxon>Agaricomycetidae</taxon>
        <taxon>Agaricales</taxon>
        <taxon>Marasmiineae</taxon>
        <taxon>Marasmiaceae</taxon>
        <taxon>Marasmius</taxon>
    </lineage>
</organism>
<dbReference type="OrthoDB" id="41492at2759"/>